<dbReference type="RefSeq" id="WP_098039252.1">
    <property type="nucleotide sequence ID" value="NZ_CWGJ01000028.1"/>
</dbReference>
<reference evidence="4" key="1">
    <citation type="submission" date="2015-06" db="EMBL/GenBank/DDBJ databases">
        <authorList>
            <person name="Bertelli C."/>
        </authorList>
    </citation>
    <scope>NUCLEOTIDE SEQUENCE [LARGE SCALE GENOMIC DNA]</scope>
    <source>
        <strain evidence="4">CRIB-30</strain>
    </source>
</reference>
<feature type="compositionally biased region" description="Polar residues" evidence="1">
    <location>
        <begin position="73"/>
        <end position="83"/>
    </location>
</feature>
<evidence type="ECO:0000313" key="3">
    <source>
        <dbReference type="EMBL" id="CRX39384.1"/>
    </source>
</evidence>
<dbReference type="Proteomes" id="UP000220251">
    <property type="component" value="Unassembled WGS sequence"/>
</dbReference>
<gene>
    <name evidence="3" type="ORF">ELAC_2063</name>
</gene>
<feature type="compositionally biased region" description="Basic and acidic residues" evidence="1">
    <location>
        <begin position="43"/>
        <end position="55"/>
    </location>
</feature>
<feature type="region of interest" description="Disordered" evidence="1">
    <location>
        <begin position="43"/>
        <end position="96"/>
    </location>
</feature>
<feature type="transmembrane region" description="Helical" evidence="2">
    <location>
        <begin position="14"/>
        <end position="33"/>
    </location>
</feature>
<name>A0A0H5DU07_9BACT</name>
<evidence type="ECO:0000256" key="1">
    <source>
        <dbReference type="SAM" id="MobiDB-lite"/>
    </source>
</evidence>
<evidence type="ECO:0000256" key="2">
    <source>
        <dbReference type="SAM" id="Phobius"/>
    </source>
</evidence>
<proteinExistence type="predicted"/>
<organism evidence="3 4">
    <name type="scientific">Estrella lausannensis</name>
    <dbReference type="NCBI Taxonomy" id="483423"/>
    <lineage>
        <taxon>Bacteria</taxon>
        <taxon>Pseudomonadati</taxon>
        <taxon>Chlamydiota</taxon>
        <taxon>Chlamydiia</taxon>
        <taxon>Parachlamydiales</taxon>
        <taxon>Candidatus Criblamydiaceae</taxon>
        <taxon>Estrella</taxon>
    </lineage>
</organism>
<evidence type="ECO:0000313" key="4">
    <source>
        <dbReference type="Proteomes" id="UP000220251"/>
    </source>
</evidence>
<dbReference type="EMBL" id="CWGJ01000028">
    <property type="protein sequence ID" value="CRX39384.1"/>
    <property type="molecule type" value="Genomic_DNA"/>
</dbReference>
<keyword evidence="2" id="KW-1133">Transmembrane helix</keyword>
<keyword evidence="4" id="KW-1185">Reference proteome</keyword>
<accession>A0A0H5DU07</accession>
<dbReference type="AlphaFoldDB" id="A0A0H5DU07"/>
<keyword evidence="2" id="KW-0812">Transmembrane</keyword>
<sequence>MPAKGNQPINLSDIIGLVVAFLAFVYMALRPFIEKRFGKGRQQEFEEVPEDHAQTEDDEWDEDDFESEPAVARSTQPSRETSFPSPPKKREKDRFRFQSTIEKRRQVSAVEQRKLQSTVADRRLKELEASFEEELTEEEIYNAKDVYEPSRAALLLNEASLRRGILLSEILGKPKALYHHDGRVY</sequence>
<feature type="compositionally biased region" description="Acidic residues" evidence="1">
    <location>
        <begin position="56"/>
        <end position="67"/>
    </location>
</feature>
<keyword evidence="2" id="KW-0472">Membrane</keyword>
<protein>
    <submittedName>
        <fullName evidence="3">Putative membrane protein</fullName>
    </submittedName>
</protein>